<evidence type="ECO:0000256" key="1">
    <source>
        <dbReference type="SAM" id="MobiDB-lite"/>
    </source>
</evidence>
<reference evidence="3 4" key="1">
    <citation type="submission" date="2014-04" db="EMBL/GenBank/DDBJ databases">
        <title>Genome evolution of avian class.</title>
        <authorList>
            <person name="Zhang G."/>
            <person name="Li C."/>
        </authorList>
    </citation>
    <scope>NUCLEOTIDE SEQUENCE [LARGE SCALE GENOMIC DNA]</scope>
    <source>
        <strain evidence="3">BGI_N332</strain>
    </source>
</reference>
<feature type="compositionally biased region" description="Basic residues" evidence="1">
    <location>
        <begin position="17"/>
        <end position="26"/>
    </location>
</feature>
<protein>
    <submittedName>
        <fullName evidence="3">182 kDa tankyrase-1-binding protein</fullName>
    </submittedName>
</protein>
<name>A0A091RE66_9AVES</name>
<organism evidence="3 4">
    <name type="scientific">Mesitornis unicolor</name>
    <name type="common">brown roatelo</name>
    <dbReference type="NCBI Taxonomy" id="54374"/>
    <lineage>
        <taxon>Eukaryota</taxon>
        <taxon>Metazoa</taxon>
        <taxon>Chordata</taxon>
        <taxon>Craniata</taxon>
        <taxon>Vertebrata</taxon>
        <taxon>Euteleostomi</taxon>
        <taxon>Archelosauria</taxon>
        <taxon>Archosauria</taxon>
        <taxon>Dinosauria</taxon>
        <taxon>Saurischia</taxon>
        <taxon>Theropoda</taxon>
        <taxon>Coelurosauria</taxon>
        <taxon>Aves</taxon>
        <taxon>Neognathae</taxon>
        <taxon>Neoaves</taxon>
        <taxon>Columbimorphae</taxon>
        <taxon>Mesitornithiformes</taxon>
        <taxon>Mesitornithidae</taxon>
        <taxon>Mesitornis</taxon>
    </lineage>
</organism>
<accession>A0A091RE66</accession>
<dbReference type="GO" id="GO:0006302">
    <property type="term" value="P:double-strand break repair"/>
    <property type="evidence" value="ECO:0007669"/>
    <property type="project" value="TreeGrafter"/>
</dbReference>
<sequence>QDTEVLDSSVYRSKASLGRKRRHRAPALRPGATSEGDSWIFQDSTGWGGGWPKAGSAWRGQWEDWGGGPVPCAHLTLLCTQAKLRGRNRSVEEGTLPGDSKATPAKDPHAQRSKDQSGSWGCFWGAYAAAMPTPPRSDASPPHWLPALKLKKKKP</sequence>
<keyword evidence="4" id="KW-1185">Reference proteome</keyword>
<dbReference type="InterPro" id="IPR032764">
    <property type="entry name" value="Tankyrase-bd_C"/>
</dbReference>
<evidence type="ECO:0000313" key="4">
    <source>
        <dbReference type="Proteomes" id="UP000053369"/>
    </source>
</evidence>
<feature type="domain" description="Tankyrase 1-binding protein C-terminal" evidence="2">
    <location>
        <begin position="1"/>
        <end position="152"/>
    </location>
</feature>
<feature type="non-terminal residue" evidence="3">
    <location>
        <position position="1"/>
    </location>
</feature>
<feature type="region of interest" description="Disordered" evidence="1">
    <location>
        <begin position="131"/>
        <end position="155"/>
    </location>
</feature>
<dbReference type="EMBL" id="KK815778">
    <property type="protein sequence ID" value="KFQ38163.1"/>
    <property type="molecule type" value="Genomic_DNA"/>
</dbReference>
<dbReference type="GO" id="GO:0071479">
    <property type="term" value="P:cellular response to ionizing radiation"/>
    <property type="evidence" value="ECO:0007669"/>
    <property type="project" value="TreeGrafter"/>
</dbReference>
<dbReference type="AlphaFoldDB" id="A0A091RE66"/>
<proteinExistence type="predicted"/>
<feature type="region of interest" description="Disordered" evidence="1">
    <location>
        <begin position="1"/>
        <end position="46"/>
    </location>
</feature>
<dbReference type="PANTHER" id="PTHR22042:SF2">
    <property type="entry name" value="182 KDA TANKYRASE-1-BINDING PROTEIN"/>
    <property type="match status" value="1"/>
</dbReference>
<dbReference type="GO" id="GO:0005634">
    <property type="term" value="C:nucleus"/>
    <property type="evidence" value="ECO:0007669"/>
    <property type="project" value="TreeGrafter"/>
</dbReference>
<dbReference type="Pfam" id="PF15327">
    <property type="entry name" value="Tankyrase_bdg_C"/>
    <property type="match status" value="1"/>
</dbReference>
<feature type="compositionally biased region" description="Basic and acidic residues" evidence="1">
    <location>
        <begin position="104"/>
        <end position="115"/>
    </location>
</feature>
<evidence type="ECO:0000313" key="3">
    <source>
        <dbReference type="EMBL" id="KFQ38163.1"/>
    </source>
</evidence>
<dbReference type="Proteomes" id="UP000053369">
    <property type="component" value="Unassembled WGS sequence"/>
</dbReference>
<feature type="non-terminal residue" evidence="3">
    <location>
        <position position="155"/>
    </location>
</feature>
<evidence type="ECO:0000259" key="2">
    <source>
        <dbReference type="SMART" id="SM01319"/>
    </source>
</evidence>
<dbReference type="SMART" id="SM01319">
    <property type="entry name" value="Tankyrase_bdg_C"/>
    <property type="match status" value="1"/>
</dbReference>
<dbReference type="PANTHER" id="PTHR22042">
    <property type="entry name" value="TANKYRASE 1 BINDING PROTEIN"/>
    <property type="match status" value="1"/>
</dbReference>
<feature type="region of interest" description="Disordered" evidence="1">
    <location>
        <begin position="86"/>
        <end position="118"/>
    </location>
</feature>
<dbReference type="InterPro" id="IPR040006">
    <property type="entry name" value="TNKS1BP1-like"/>
</dbReference>
<dbReference type="GO" id="GO:0000792">
    <property type="term" value="C:heterochromatin"/>
    <property type="evidence" value="ECO:0007669"/>
    <property type="project" value="TreeGrafter"/>
</dbReference>
<gene>
    <name evidence="3" type="ORF">N332_05324</name>
</gene>